<proteinExistence type="predicted"/>
<protein>
    <recommendedName>
        <fullName evidence="1">J domain-containing protein</fullName>
    </recommendedName>
</protein>
<accession>A0A7R9XPG9</accession>
<dbReference type="EMBL" id="HBDW01002540">
    <property type="protein sequence ID" value="CAD8218322.1"/>
    <property type="molecule type" value="Transcribed_RNA"/>
</dbReference>
<dbReference type="PROSITE" id="PS50076">
    <property type="entry name" value="DNAJ_2"/>
    <property type="match status" value="1"/>
</dbReference>
<dbReference type="InterPro" id="IPR036869">
    <property type="entry name" value="J_dom_sf"/>
</dbReference>
<dbReference type="InterPro" id="IPR001623">
    <property type="entry name" value="DnaJ_domain"/>
</dbReference>
<feature type="domain" description="J" evidence="1">
    <location>
        <begin position="22"/>
        <end position="116"/>
    </location>
</feature>
<sequence>MVRLMAHGGGGGDNNGVAPTKNLYALLGLAPPCLLRGDIALSEIKRAYKALILKHHPDKVQGAQSSCGQAVLDDDAATMSSESESESESHATFIAIQHAYQVLSDTARRKQYDAQLAQAEASQKALSENQHAVVLDNVVTSELLDGDMCSRPCNCGGVFRINVPMLISQLQIGQETFVRCDGCSYVVAVERDA</sequence>
<dbReference type="Gene3D" id="1.10.287.110">
    <property type="entry name" value="DnaJ domain"/>
    <property type="match status" value="1"/>
</dbReference>
<dbReference type="InterPro" id="IPR036671">
    <property type="entry name" value="DPH_MB_sf"/>
</dbReference>
<organism evidence="2">
    <name type="scientific">Pycnococcus provasolii</name>
    <dbReference type="NCBI Taxonomy" id="41880"/>
    <lineage>
        <taxon>Eukaryota</taxon>
        <taxon>Viridiplantae</taxon>
        <taxon>Chlorophyta</taxon>
        <taxon>Pseudoscourfieldiophyceae</taxon>
        <taxon>Pseudoscourfieldiales</taxon>
        <taxon>Pycnococcaceae</taxon>
        <taxon>Pycnococcus</taxon>
    </lineage>
</organism>
<evidence type="ECO:0000313" key="2">
    <source>
        <dbReference type="EMBL" id="CAD8218322.1"/>
    </source>
</evidence>
<dbReference type="InterPro" id="IPR050817">
    <property type="entry name" value="DjlA_DnaK_co-chaperone"/>
</dbReference>
<name>A0A7R9XPG9_9CHLO</name>
<dbReference type="SMART" id="SM00271">
    <property type="entry name" value="DnaJ"/>
    <property type="match status" value="1"/>
</dbReference>
<reference evidence="2" key="1">
    <citation type="submission" date="2021-01" db="EMBL/GenBank/DDBJ databases">
        <authorList>
            <person name="Corre E."/>
            <person name="Pelletier E."/>
            <person name="Niang G."/>
            <person name="Scheremetjew M."/>
            <person name="Finn R."/>
            <person name="Kale V."/>
            <person name="Holt S."/>
            <person name="Cochrane G."/>
            <person name="Meng A."/>
            <person name="Brown T."/>
            <person name="Cohen L."/>
        </authorList>
    </citation>
    <scope>NUCLEOTIDE SEQUENCE</scope>
    <source>
        <strain evidence="2">RCC251</strain>
    </source>
</reference>
<dbReference type="AlphaFoldDB" id="A0A7R9XPG9"/>
<dbReference type="CDD" id="cd06257">
    <property type="entry name" value="DnaJ"/>
    <property type="match status" value="1"/>
</dbReference>
<dbReference type="SUPFAM" id="SSF144217">
    <property type="entry name" value="CSL zinc finger"/>
    <property type="match status" value="1"/>
</dbReference>
<dbReference type="Gene3D" id="3.10.660.10">
    <property type="entry name" value="DPH Zinc finger"/>
    <property type="match status" value="1"/>
</dbReference>
<evidence type="ECO:0000259" key="1">
    <source>
        <dbReference type="PROSITE" id="PS50076"/>
    </source>
</evidence>
<dbReference type="PROSITE" id="PS00636">
    <property type="entry name" value="DNAJ_1"/>
    <property type="match status" value="1"/>
</dbReference>
<dbReference type="PANTHER" id="PTHR24074">
    <property type="entry name" value="CO-CHAPERONE PROTEIN DJLA"/>
    <property type="match status" value="1"/>
</dbReference>
<gene>
    <name evidence="2" type="ORF">PPRO1472_LOCUS1765</name>
</gene>
<dbReference type="InterPro" id="IPR018253">
    <property type="entry name" value="DnaJ_domain_CS"/>
</dbReference>
<dbReference type="SUPFAM" id="SSF46565">
    <property type="entry name" value="Chaperone J-domain"/>
    <property type="match status" value="1"/>
</dbReference>